<feature type="region of interest" description="Disordered" evidence="1">
    <location>
        <begin position="272"/>
        <end position="297"/>
    </location>
</feature>
<evidence type="ECO:0000313" key="2">
    <source>
        <dbReference type="EMBL" id="SDK19365.1"/>
    </source>
</evidence>
<protein>
    <recommendedName>
        <fullName evidence="4">Sulfatase</fullName>
    </recommendedName>
</protein>
<feature type="compositionally biased region" description="Basic and acidic residues" evidence="1">
    <location>
        <begin position="287"/>
        <end position="297"/>
    </location>
</feature>
<gene>
    <name evidence="2" type="ORF">SAMN05216226_1393</name>
</gene>
<evidence type="ECO:0000256" key="1">
    <source>
        <dbReference type="SAM" id="MobiDB-lite"/>
    </source>
</evidence>
<dbReference type="AlphaFoldDB" id="A0A1G8ZYF3"/>
<dbReference type="InterPro" id="IPR017850">
    <property type="entry name" value="Alkaline_phosphatase_core_sf"/>
</dbReference>
<reference evidence="2 3" key="1">
    <citation type="submission" date="2016-10" db="EMBL/GenBank/DDBJ databases">
        <authorList>
            <person name="de Groot N.N."/>
        </authorList>
    </citation>
    <scope>NUCLEOTIDE SEQUENCE [LARGE SCALE GENOMIC DNA]</scope>
    <source>
        <strain evidence="2 3">IBRC-M10015</strain>
    </source>
</reference>
<dbReference type="OrthoDB" id="100846at2157"/>
<name>A0A1G8ZYF3_9EURY</name>
<dbReference type="Gene3D" id="3.40.720.10">
    <property type="entry name" value="Alkaline Phosphatase, subunit A"/>
    <property type="match status" value="1"/>
</dbReference>
<keyword evidence="3" id="KW-1185">Reference proteome</keyword>
<evidence type="ECO:0000313" key="3">
    <source>
        <dbReference type="Proteomes" id="UP000198856"/>
    </source>
</evidence>
<dbReference type="RefSeq" id="WP_218120930.1">
    <property type="nucleotide sequence ID" value="NZ_FNFC01000039.1"/>
</dbReference>
<accession>A0A1G8ZYF3</accession>
<dbReference type="STRING" id="890420.SAMN05216226_1393"/>
<dbReference type="EMBL" id="FNFC01000039">
    <property type="protein sequence ID" value="SDK19365.1"/>
    <property type="molecule type" value="Genomic_DNA"/>
</dbReference>
<evidence type="ECO:0008006" key="4">
    <source>
        <dbReference type="Google" id="ProtNLM"/>
    </source>
</evidence>
<dbReference type="Proteomes" id="UP000198856">
    <property type="component" value="Unassembled WGS sequence"/>
</dbReference>
<dbReference type="SUPFAM" id="SSF53649">
    <property type="entry name" value="Alkaline phosphatase-like"/>
    <property type="match status" value="1"/>
</dbReference>
<proteinExistence type="predicted"/>
<organism evidence="2 3">
    <name type="scientific">Halovenus aranensis</name>
    <dbReference type="NCBI Taxonomy" id="890420"/>
    <lineage>
        <taxon>Archaea</taxon>
        <taxon>Methanobacteriati</taxon>
        <taxon>Methanobacteriota</taxon>
        <taxon>Stenosarchaea group</taxon>
        <taxon>Halobacteria</taxon>
        <taxon>Halobacteriales</taxon>
        <taxon>Haloarculaceae</taxon>
        <taxon>Halovenus</taxon>
    </lineage>
</organism>
<sequence length="297" mass="34364">MSERVRRGLRNPETVKRKVRINLVRPFTSHPPDTIQFFEQDWDILVVLDACRYDLLAEADSFNVPIEEVHSNASHTREFIKQNFVNTDCRDTVYVTASPQFADFNLSFAHIEHVWQDHWDEDLRTVRPEHVTEAAIDLGGEFPDKRLIIHYMQPHYPFIGPTGKKIDEQATFGPNRGSKYSSIWVQLAAGQVSEETVRTAYRENLDLVLPEIDQLRSELQGKLVLTSDHGNLYGKQVSWLPIRIHGHPPGIHDPELTAVPWVEFPYEERRKTTHADKAADSEQFEDVEGRLRDLGYR</sequence>